<evidence type="ECO:0000313" key="3">
    <source>
        <dbReference type="EMBL" id="KAE9385335.1"/>
    </source>
</evidence>
<sequence>ASYKSGHHSTCLSGTRVAILNSLMEWASNDKSPKIYWLYGIAGTGKSTIAQSFCVQLQEKGFSVASFCCSRNAVERSDIRKLVPTTYSIVDSIARADNMFCQSTLHALEKEPSVAKYSVSEQIKLLLVNQTISCQNKWIIVIDGLDECSDPQAISKLIETL</sequence>
<dbReference type="OrthoDB" id="3269932at2759"/>
<organism evidence="3 4">
    <name type="scientific">Gymnopus androsaceus JB14</name>
    <dbReference type="NCBI Taxonomy" id="1447944"/>
    <lineage>
        <taxon>Eukaryota</taxon>
        <taxon>Fungi</taxon>
        <taxon>Dikarya</taxon>
        <taxon>Basidiomycota</taxon>
        <taxon>Agaricomycotina</taxon>
        <taxon>Agaricomycetes</taxon>
        <taxon>Agaricomycetidae</taxon>
        <taxon>Agaricales</taxon>
        <taxon>Marasmiineae</taxon>
        <taxon>Omphalotaceae</taxon>
        <taxon>Gymnopus</taxon>
    </lineage>
</organism>
<evidence type="ECO:0000259" key="2">
    <source>
        <dbReference type="Pfam" id="PF24883"/>
    </source>
</evidence>
<dbReference type="AlphaFoldDB" id="A0A6A4GJA4"/>
<keyword evidence="1" id="KW-0677">Repeat</keyword>
<dbReference type="SUPFAM" id="SSF52540">
    <property type="entry name" value="P-loop containing nucleoside triphosphate hydrolases"/>
    <property type="match status" value="1"/>
</dbReference>
<accession>A0A6A4GJA4</accession>
<dbReference type="Pfam" id="PF24883">
    <property type="entry name" value="NPHP3_N"/>
    <property type="match status" value="1"/>
</dbReference>
<feature type="domain" description="Nephrocystin 3-like N-terminal" evidence="2">
    <location>
        <begin position="23"/>
        <end position="159"/>
    </location>
</feature>
<evidence type="ECO:0000313" key="4">
    <source>
        <dbReference type="Proteomes" id="UP000799118"/>
    </source>
</evidence>
<dbReference type="Gene3D" id="3.40.50.300">
    <property type="entry name" value="P-loop containing nucleotide triphosphate hydrolases"/>
    <property type="match status" value="1"/>
</dbReference>
<dbReference type="Proteomes" id="UP000799118">
    <property type="component" value="Unassembled WGS sequence"/>
</dbReference>
<feature type="non-terminal residue" evidence="3">
    <location>
        <position position="161"/>
    </location>
</feature>
<feature type="non-terminal residue" evidence="3">
    <location>
        <position position="1"/>
    </location>
</feature>
<evidence type="ECO:0000256" key="1">
    <source>
        <dbReference type="ARBA" id="ARBA00022737"/>
    </source>
</evidence>
<gene>
    <name evidence="3" type="ORF">BT96DRAFT_760448</name>
</gene>
<proteinExistence type="predicted"/>
<dbReference type="EMBL" id="ML769998">
    <property type="protein sequence ID" value="KAE9385335.1"/>
    <property type="molecule type" value="Genomic_DNA"/>
</dbReference>
<name>A0A6A4GJA4_9AGAR</name>
<keyword evidence="4" id="KW-1185">Reference proteome</keyword>
<dbReference type="InterPro" id="IPR056884">
    <property type="entry name" value="NPHP3-like_N"/>
</dbReference>
<dbReference type="InterPro" id="IPR027417">
    <property type="entry name" value="P-loop_NTPase"/>
</dbReference>
<reference evidence="3" key="1">
    <citation type="journal article" date="2019" name="Environ. Microbiol.">
        <title>Fungal ecological strategies reflected in gene transcription - a case study of two litter decomposers.</title>
        <authorList>
            <person name="Barbi F."/>
            <person name="Kohler A."/>
            <person name="Barry K."/>
            <person name="Baskaran P."/>
            <person name="Daum C."/>
            <person name="Fauchery L."/>
            <person name="Ihrmark K."/>
            <person name="Kuo A."/>
            <person name="LaButti K."/>
            <person name="Lipzen A."/>
            <person name="Morin E."/>
            <person name="Grigoriev I.V."/>
            <person name="Henrissat B."/>
            <person name="Lindahl B."/>
            <person name="Martin F."/>
        </authorList>
    </citation>
    <scope>NUCLEOTIDE SEQUENCE</scope>
    <source>
        <strain evidence="3">JB14</strain>
    </source>
</reference>
<dbReference type="PANTHER" id="PTHR10039">
    <property type="entry name" value="AMELOGENIN"/>
    <property type="match status" value="1"/>
</dbReference>
<protein>
    <recommendedName>
        <fullName evidence="2">Nephrocystin 3-like N-terminal domain-containing protein</fullName>
    </recommendedName>
</protein>